<dbReference type="GO" id="GO:0052621">
    <property type="term" value="F:diguanylate cyclase activity"/>
    <property type="evidence" value="ECO:0007669"/>
    <property type="project" value="UniProtKB-EC"/>
</dbReference>
<dbReference type="EMBL" id="AONQ01000021">
    <property type="protein sequence ID" value="EME70184.1"/>
    <property type="molecule type" value="Genomic_DNA"/>
</dbReference>
<dbReference type="AlphaFoldDB" id="M3ACF1"/>
<feature type="domain" description="PAC" evidence="4">
    <location>
        <begin position="147"/>
        <end position="199"/>
    </location>
</feature>
<evidence type="ECO:0000259" key="5">
    <source>
        <dbReference type="PROSITE" id="PS50887"/>
    </source>
</evidence>
<keyword evidence="7" id="KW-1185">Reference proteome</keyword>
<dbReference type="InterPro" id="IPR000160">
    <property type="entry name" value="GGDEF_dom"/>
</dbReference>
<dbReference type="RefSeq" id="WP_008616854.1">
    <property type="nucleotide sequence ID" value="NZ_AONQ01000021.1"/>
</dbReference>
<reference evidence="6 7" key="1">
    <citation type="journal article" date="2014" name="Genome Announc.">
        <title>Draft Genome Sequence of Magnetospirillum sp. Strain SO-1, a Freshwater Magnetotactic Bacterium Isolated from the Ol'khovka River, Russia.</title>
        <authorList>
            <person name="Grouzdev D.S."/>
            <person name="Dziuba M.V."/>
            <person name="Sukhacheva M.S."/>
            <person name="Mardanov A.V."/>
            <person name="Beletskiy A.V."/>
            <person name="Kuznetsov B.B."/>
            <person name="Skryabin K.G."/>
        </authorList>
    </citation>
    <scope>NUCLEOTIDE SEQUENCE [LARGE SCALE GENOMIC DNA]</scope>
    <source>
        <strain evidence="6 7">SO-1</strain>
    </source>
</reference>
<dbReference type="PATRIC" id="fig|1244869.3.peg.1946"/>
<evidence type="ECO:0000313" key="6">
    <source>
        <dbReference type="EMBL" id="EME70184.1"/>
    </source>
</evidence>
<dbReference type="Proteomes" id="UP000011744">
    <property type="component" value="Unassembled WGS sequence"/>
</dbReference>
<dbReference type="GO" id="GO:0005886">
    <property type="term" value="C:plasma membrane"/>
    <property type="evidence" value="ECO:0007669"/>
    <property type="project" value="TreeGrafter"/>
</dbReference>
<comment type="caution">
    <text evidence="6">The sequence shown here is derived from an EMBL/GenBank/DDBJ whole genome shotgun (WGS) entry which is preliminary data.</text>
</comment>
<dbReference type="SUPFAM" id="SSF55785">
    <property type="entry name" value="PYP-like sensor domain (PAS domain)"/>
    <property type="match status" value="1"/>
</dbReference>
<dbReference type="Pfam" id="PF00990">
    <property type="entry name" value="GGDEF"/>
    <property type="match status" value="1"/>
</dbReference>
<organism evidence="6 7">
    <name type="scientific">Paramagnetospirillum caucaseum</name>
    <dbReference type="NCBI Taxonomy" id="1244869"/>
    <lineage>
        <taxon>Bacteria</taxon>
        <taxon>Pseudomonadati</taxon>
        <taxon>Pseudomonadota</taxon>
        <taxon>Alphaproteobacteria</taxon>
        <taxon>Rhodospirillales</taxon>
        <taxon>Magnetospirillaceae</taxon>
        <taxon>Paramagnetospirillum</taxon>
    </lineage>
</organism>
<dbReference type="InterPro" id="IPR043128">
    <property type="entry name" value="Rev_trsase/Diguanyl_cyclase"/>
</dbReference>
<dbReference type="STRING" id="1244869.H261_09627"/>
<dbReference type="FunFam" id="3.30.70.270:FF:000001">
    <property type="entry name" value="Diguanylate cyclase domain protein"/>
    <property type="match status" value="1"/>
</dbReference>
<comment type="catalytic activity">
    <reaction evidence="2">
        <text>2 GTP = 3',3'-c-di-GMP + 2 diphosphate</text>
        <dbReference type="Rhea" id="RHEA:24898"/>
        <dbReference type="ChEBI" id="CHEBI:33019"/>
        <dbReference type="ChEBI" id="CHEBI:37565"/>
        <dbReference type="ChEBI" id="CHEBI:58805"/>
        <dbReference type="EC" id="2.7.7.65"/>
    </reaction>
</comment>
<dbReference type="PANTHER" id="PTHR45138:SF9">
    <property type="entry name" value="DIGUANYLATE CYCLASE DGCM-RELATED"/>
    <property type="match status" value="1"/>
</dbReference>
<dbReference type="InterPro" id="IPR000700">
    <property type="entry name" value="PAS-assoc_C"/>
</dbReference>
<dbReference type="EC" id="2.7.7.65" evidence="1"/>
<dbReference type="SUPFAM" id="SSF55073">
    <property type="entry name" value="Nucleotide cyclase"/>
    <property type="match status" value="1"/>
</dbReference>
<evidence type="ECO:0000259" key="3">
    <source>
        <dbReference type="PROSITE" id="PS50112"/>
    </source>
</evidence>
<dbReference type="InterPro" id="IPR013656">
    <property type="entry name" value="PAS_4"/>
</dbReference>
<accession>M3ACF1</accession>
<feature type="domain" description="GGDEF" evidence="5">
    <location>
        <begin position="231"/>
        <end position="362"/>
    </location>
</feature>
<name>M3ACF1_9PROT</name>
<dbReference type="SMART" id="SM00267">
    <property type="entry name" value="GGDEF"/>
    <property type="match status" value="1"/>
</dbReference>
<dbReference type="Gene3D" id="3.30.450.20">
    <property type="entry name" value="PAS domain"/>
    <property type="match status" value="1"/>
</dbReference>
<dbReference type="CDD" id="cd00130">
    <property type="entry name" value="PAS"/>
    <property type="match status" value="1"/>
</dbReference>
<dbReference type="NCBIfam" id="TIGR00254">
    <property type="entry name" value="GGDEF"/>
    <property type="match status" value="1"/>
</dbReference>
<evidence type="ECO:0000259" key="4">
    <source>
        <dbReference type="PROSITE" id="PS50113"/>
    </source>
</evidence>
<dbReference type="Pfam" id="PF08448">
    <property type="entry name" value="PAS_4"/>
    <property type="match status" value="1"/>
</dbReference>
<dbReference type="InterPro" id="IPR050469">
    <property type="entry name" value="Diguanylate_Cyclase"/>
</dbReference>
<sequence length="362" mass="39875">MRLARLDGSAFDAQIKATQLPSRSAAPEYMIEARDITGQIRAVAALRHMNDTLEQQVVARTRELAEQRSHAVQARAFVESLLEAVPNPLWWKDTDGRYLGYNGAFREMHGIAAADWLGRTTAEMVNSDFATISAKADLRAIAETGRVQFEAHLEVAAGKALDVVVNKTVWRGRDKRPEGVIGVMLDITDRKRMEAELRRLATTDVLTGAFNRRHFMELAGAEVDRARRHGRPLVALMLDIDHFKRVNDTYGHPVGDVAIKALSDTCAQVIRHEDVLGRLGGEEFAIVLTETDLDGALQVAERLRQAIAAIRIPVEAGTVAFTISIGTAERLETDSTIDAMLSRADMALYAAKRSGRNRVAVG</sequence>
<dbReference type="eggNOG" id="COG3706">
    <property type="taxonomic scope" value="Bacteria"/>
</dbReference>
<evidence type="ECO:0000313" key="7">
    <source>
        <dbReference type="Proteomes" id="UP000011744"/>
    </source>
</evidence>
<dbReference type="CDD" id="cd01949">
    <property type="entry name" value="GGDEF"/>
    <property type="match status" value="1"/>
</dbReference>
<dbReference type="InterPro" id="IPR035965">
    <property type="entry name" value="PAS-like_dom_sf"/>
</dbReference>
<dbReference type="InterPro" id="IPR029787">
    <property type="entry name" value="Nucleotide_cyclase"/>
</dbReference>
<dbReference type="GO" id="GO:0043709">
    <property type="term" value="P:cell adhesion involved in single-species biofilm formation"/>
    <property type="evidence" value="ECO:0007669"/>
    <property type="project" value="TreeGrafter"/>
</dbReference>
<dbReference type="PROSITE" id="PS50113">
    <property type="entry name" value="PAC"/>
    <property type="match status" value="1"/>
</dbReference>
<dbReference type="NCBIfam" id="TIGR00229">
    <property type="entry name" value="sensory_box"/>
    <property type="match status" value="1"/>
</dbReference>
<dbReference type="Gene3D" id="3.30.70.270">
    <property type="match status" value="1"/>
</dbReference>
<evidence type="ECO:0000256" key="1">
    <source>
        <dbReference type="ARBA" id="ARBA00012528"/>
    </source>
</evidence>
<proteinExistence type="predicted"/>
<dbReference type="GO" id="GO:1902201">
    <property type="term" value="P:negative regulation of bacterial-type flagellum-dependent cell motility"/>
    <property type="evidence" value="ECO:0007669"/>
    <property type="project" value="TreeGrafter"/>
</dbReference>
<dbReference type="InterPro" id="IPR000014">
    <property type="entry name" value="PAS"/>
</dbReference>
<feature type="domain" description="PAS" evidence="3">
    <location>
        <begin position="74"/>
        <end position="145"/>
    </location>
</feature>
<dbReference type="PROSITE" id="PS50112">
    <property type="entry name" value="PAS"/>
    <property type="match status" value="1"/>
</dbReference>
<dbReference type="PROSITE" id="PS50887">
    <property type="entry name" value="GGDEF"/>
    <property type="match status" value="1"/>
</dbReference>
<protein>
    <recommendedName>
        <fullName evidence="1">diguanylate cyclase</fullName>
        <ecNumber evidence="1">2.7.7.65</ecNumber>
    </recommendedName>
</protein>
<evidence type="ECO:0000256" key="2">
    <source>
        <dbReference type="ARBA" id="ARBA00034247"/>
    </source>
</evidence>
<dbReference type="OrthoDB" id="7333362at2"/>
<gene>
    <name evidence="6" type="ORF">H261_09627</name>
</gene>
<dbReference type="PANTHER" id="PTHR45138">
    <property type="entry name" value="REGULATORY COMPONENTS OF SENSORY TRANSDUCTION SYSTEM"/>
    <property type="match status" value="1"/>
</dbReference>